<proteinExistence type="predicted"/>
<evidence type="ECO:0000313" key="4">
    <source>
        <dbReference type="Proteomes" id="UP001378592"/>
    </source>
</evidence>
<feature type="compositionally biased region" description="Basic residues" evidence="1">
    <location>
        <begin position="83"/>
        <end position="97"/>
    </location>
</feature>
<dbReference type="AlphaFoldDB" id="A0AAN9VPT5"/>
<accession>A0AAN9VPT5</accession>
<protein>
    <submittedName>
        <fullName evidence="3">Uncharacterized protein</fullName>
    </submittedName>
</protein>
<keyword evidence="2" id="KW-0732">Signal</keyword>
<reference evidence="3 4" key="1">
    <citation type="submission" date="2024-03" db="EMBL/GenBank/DDBJ databases">
        <title>The genome assembly and annotation of the cricket Gryllus longicercus Weissman &amp; Gray.</title>
        <authorList>
            <person name="Szrajer S."/>
            <person name="Gray D."/>
            <person name="Ylla G."/>
        </authorList>
    </citation>
    <scope>NUCLEOTIDE SEQUENCE [LARGE SCALE GENOMIC DNA]</scope>
    <source>
        <strain evidence="3">DAG 2021-001</strain>
        <tissue evidence="3">Whole body minus gut</tissue>
    </source>
</reference>
<keyword evidence="4" id="KW-1185">Reference proteome</keyword>
<evidence type="ECO:0000256" key="2">
    <source>
        <dbReference type="SAM" id="SignalP"/>
    </source>
</evidence>
<dbReference type="EMBL" id="JAZDUA010000122">
    <property type="protein sequence ID" value="KAK7867336.1"/>
    <property type="molecule type" value="Genomic_DNA"/>
</dbReference>
<dbReference type="Proteomes" id="UP001378592">
    <property type="component" value="Unassembled WGS sequence"/>
</dbReference>
<evidence type="ECO:0000313" key="3">
    <source>
        <dbReference type="EMBL" id="KAK7867336.1"/>
    </source>
</evidence>
<gene>
    <name evidence="3" type="ORF">R5R35_001111</name>
</gene>
<feature type="chain" id="PRO_5042877958" evidence="2">
    <location>
        <begin position="22"/>
        <end position="103"/>
    </location>
</feature>
<organism evidence="3 4">
    <name type="scientific">Gryllus longicercus</name>
    <dbReference type="NCBI Taxonomy" id="2509291"/>
    <lineage>
        <taxon>Eukaryota</taxon>
        <taxon>Metazoa</taxon>
        <taxon>Ecdysozoa</taxon>
        <taxon>Arthropoda</taxon>
        <taxon>Hexapoda</taxon>
        <taxon>Insecta</taxon>
        <taxon>Pterygota</taxon>
        <taxon>Neoptera</taxon>
        <taxon>Polyneoptera</taxon>
        <taxon>Orthoptera</taxon>
        <taxon>Ensifera</taxon>
        <taxon>Gryllidea</taxon>
        <taxon>Grylloidea</taxon>
        <taxon>Gryllidae</taxon>
        <taxon>Gryllinae</taxon>
        <taxon>Gryllus</taxon>
    </lineage>
</organism>
<sequence>MTSLRLAGLASLLLFICLVHSTPLQDRSLKSKADDLQVNRARRSINLFLRVAEAMHGVHHYQNEDEEQVVASIGQMSTNGTRSRPRRWTRLRPRSAARRTPLP</sequence>
<evidence type="ECO:0000256" key="1">
    <source>
        <dbReference type="SAM" id="MobiDB-lite"/>
    </source>
</evidence>
<feature type="region of interest" description="Disordered" evidence="1">
    <location>
        <begin position="75"/>
        <end position="103"/>
    </location>
</feature>
<feature type="signal peptide" evidence="2">
    <location>
        <begin position="1"/>
        <end position="21"/>
    </location>
</feature>
<comment type="caution">
    <text evidence="3">The sequence shown here is derived from an EMBL/GenBank/DDBJ whole genome shotgun (WGS) entry which is preliminary data.</text>
</comment>
<name>A0AAN9VPT5_9ORTH</name>